<dbReference type="SUPFAM" id="SSF117281">
    <property type="entry name" value="Kelch motif"/>
    <property type="match status" value="1"/>
</dbReference>
<reference evidence="2" key="1">
    <citation type="journal article" date="2020" name="Fungal Divers.">
        <title>Resolving the Mortierellaceae phylogeny through synthesis of multi-gene phylogenetics and phylogenomics.</title>
        <authorList>
            <person name="Vandepol N."/>
            <person name="Liber J."/>
            <person name="Desiro A."/>
            <person name="Na H."/>
            <person name="Kennedy M."/>
            <person name="Barry K."/>
            <person name="Grigoriev I.V."/>
            <person name="Miller A.N."/>
            <person name="O'Donnell K."/>
            <person name="Stajich J.E."/>
            <person name="Bonito G."/>
        </authorList>
    </citation>
    <scope>NUCLEOTIDE SEQUENCE</scope>
    <source>
        <strain evidence="2">MES-2147</strain>
    </source>
</reference>
<proteinExistence type="predicted"/>
<organism evidence="2 3">
    <name type="scientific">Modicella reniformis</name>
    <dbReference type="NCBI Taxonomy" id="1440133"/>
    <lineage>
        <taxon>Eukaryota</taxon>
        <taxon>Fungi</taxon>
        <taxon>Fungi incertae sedis</taxon>
        <taxon>Mucoromycota</taxon>
        <taxon>Mortierellomycotina</taxon>
        <taxon>Mortierellomycetes</taxon>
        <taxon>Mortierellales</taxon>
        <taxon>Mortierellaceae</taxon>
        <taxon>Modicella</taxon>
    </lineage>
</organism>
<evidence type="ECO:0000313" key="2">
    <source>
        <dbReference type="EMBL" id="KAF9944231.1"/>
    </source>
</evidence>
<dbReference type="OrthoDB" id="432528at2759"/>
<comment type="caution">
    <text evidence="2">The sequence shown here is derived from an EMBL/GenBank/DDBJ whole genome shotgun (WGS) entry which is preliminary data.</text>
</comment>
<dbReference type="InterPro" id="IPR015915">
    <property type="entry name" value="Kelch-typ_b-propeller"/>
</dbReference>
<accession>A0A9P6LV54</accession>
<gene>
    <name evidence="2" type="ORF">BGZ65_012391</name>
</gene>
<protein>
    <submittedName>
        <fullName evidence="2">Uncharacterized protein</fullName>
    </submittedName>
</protein>
<dbReference type="AlphaFoldDB" id="A0A9P6LV54"/>
<feature type="non-terminal residue" evidence="2">
    <location>
        <position position="1"/>
    </location>
</feature>
<feature type="non-terminal residue" evidence="2">
    <location>
        <position position="114"/>
    </location>
</feature>
<feature type="compositionally biased region" description="Polar residues" evidence="1">
    <location>
        <begin position="78"/>
        <end position="94"/>
    </location>
</feature>
<evidence type="ECO:0000256" key="1">
    <source>
        <dbReference type="SAM" id="MobiDB-lite"/>
    </source>
</evidence>
<sequence length="114" mass="11484">PNPAAKDQRGDGACGVSNDYFIAWGGLNGDWYANTTAVYNIKTNLWTSAYEAALAPTTTIGISTTSSPTSSGSPDSTNSAGKSQGNSLGESSGNSPRVMIIVAGVLGVVVALLA</sequence>
<evidence type="ECO:0000313" key="3">
    <source>
        <dbReference type="Proteomes" id="UP000749646"/>
    </source>
</evidence>
<feature type="compositionally biased region" description="Low complexity" evidence="1">
    <location>
        <begin position="61"/>
        <end position="77"/>
    </location>
</feature>
<dbReference type="Proteomes" id="UP000749646">
    <property type="component" value="Unassembled WGS sequence"/>
</dbReference>
<feature type="region of interest" description="Disordered" evidence="1">
    <location>
        <begin position="61"/>
        <end position="94"/>
    </location>
</feature>
<dbReference type="EMBL" id="JAAAHW010008491">
    <property type="protein sequence ID" value="KAF9944231.1"/>
    <property type="molecule type" value="Genomic_DNA"/>
</dbReference>
<keyword evidence="3" id="KW-1185">Reference proteome</keyword>
<dbReference type="Gene3D" id="2.120.10.80">
    <property type="entry name" value="Kelch-type beta propeller"/>
    <property type="match status" value="1"/>
</dbReference>
<name>A0A9P6LV54_9FUNG</name>